<comment type="caution">
    <text evidence="1">The sequence shown here is derived from an EMBL/GenBank/DDBJ whole genome shotgun (WGS) entry which is preliminary data.</text>
</comment>
<dbReference type="AlphaFoldDB" id="A0AAE3JYH2"/>
<sequence length="83" mass="9595">MGSKMDIFSKVSDDKMLKIYHDMLESNMIGSKSTMIRAYAKELASVYPFETNAQAIDLAEKLFFEETAKRFYGSMVSDRERHI</sequence>
<dbReference type="Proteomes" id="UP001199915">
    <property type="component" value="Unassembled WGS sequence"/>
</dbReference>
<name>A0AAE3JYH2_9FIRM</name>
<gene>
    <name evidence="1" type="ORF">L0N21_16185</name>
</gene>
<dbReference type="RefSeq" id="WP_117802191.1">
    <property type="nucleotide sequence ID" value="NZ_JAAITR010000007.1"/>
</dbReference>
<reference evidence="1" key="1">
    <citation type="submission" date="2022-01" db="EMBL/GenBank/DDBJ databases">
        <title>Collection of gut derived symbiotic bacterial strains cultured from healthy donors.</title>
        <authorList>
            <person name="Lin H."/>
            <person name="Kohout C."/>
            <person name="Waligurski E."/>
            <person name="Pamer E.G."/>
        </authorList>
    </citation>
    <scope>NUCLEOTIDE SEQUENCE</scope>
    <source>
        <strain evidence="1">DFI.5.49</strain>
    </source>
</reference>
<protein>
    <submittedName>
        <fullName evidence="1">Uncharacterized protein</fullName>
    </submittedName>
</protein>
<evidence type="ECO:0000313" key="1">
    <source>
        <dbReference type="EMBL" id="MCG4767032.1"/>
    </source>
</evidence>
<dbReference type="GeneID" id="79855290"/>
<organism evidence="1 2">
    <name type="scientific">Fusicatenibacter saccharivorans</name>
    <dbReference type="NCBI Taxonomy" id="1150298"/>
    <lineage>
        <taxon>Bacteria</taxon>
        <taxon>Bacillati</taxon>
        <taxon>Bacillota</taxon>
        <taxon>Clostridia</taxon>
        <taxon>Lachnospirales</taxon>
        <taxon>Lachnospiraceae</taxon>
        <taxon>Fusicatenibacter</taxon>
    </lineage>
</organism>
<accession>A0AAE3JYH2</accession>
<dbReference type="EMBL" id="JAKNFS010000029">
    <property type="protein sequence ID" value="MCG4767032.1"/>
    <property type="molecule type" value="Genomic_DNA"/>
</dbReference>
<proteinExistence type="predicted"/>
<evidence type="ECO:0000313" key="2">
    <source>
        <dbReference type="Proteomes" id="UP001199915"/>
    </source>
</evidence>